<reference evidence="1" key="1">
    <citation type="journal article" date="2020" name="G3 (Bethesda)">
        <title>High-Quality Assemblies for Three Invasive Social Wasps from the &lt;i&gt;Vespula&lt;/i&gt; Genus.</title>
        <authorList>
            <person name="Harrop T.W.R."/>
            <person name="Guhlin J."/>
            <person name="McLaughlin G.M."/>
            <person name="Permina E."/>
            <person name="Stockwell P."/>
            <person name="Gilligan J."/>
            <person name="Le Lec M.F."/>
            <person name="Gruber M.A.M."/>
            <person name="Quinn O."/>
            <person name="Lovegrove M."/>
            <person name="Duncan E.J."/>
            <person name="Remnant E.J."/>
            <person name="Van Eeckhoven J."/>
            <person name="Graham B."/>
            <person name="Knapp R.A."/>
            <person name="Langford K.W."/>
            <person name="Kronenberg Z."/>
            <person name="Press M.O."/>
            <person name="Eacker S.M."/>
            <person name="Wilson-Rankin E.E."/>
            <person name="Purcell J."/>
            <person name="Lester P.J."/>
            <person name="Dearden P.K."/>
        </authorList>
    </citation>
    <scope>NUCLEOTIDE SEQUENCE</scope>
    <source>
        <strain evidence="1">Volc-1</strain>
    </source>
</reference>
<keyword evidence="2" id="KW-1185">Reference proteome</keyword>
<evidence type="ECO:0000313" key="2">
    <source>
        <dbReference type="Proteomes" id="UP000600918"/>
    </source>
</evidence>
<sequence length="222" mass="25644">MHSPRTYIEQWGYFSTRDDNKVRTLTDFDSYWFSLALNFNECASRTSRSRDTFPPMTITRSELCPTLSVTSPVWICTSTRELRNFHRKSLENSDSALSEDFDNISPGEDLEIFAPLRDFDNLSPGEDLEIFAPSRDFDNNYIEKWGYFHTRDGNKVGSLFDFDSYWTSLALNFDKYTTGRVPKCLKPTVWTVEHSVSGVLHISSLLRSSKLPKRKGISDRGF</sequence>
<organism evidence="1 2">
    <name type="scientific">Vespula pensylvanica</name>
    <name type="common">Western yellow jacket</name>
    <name type="synonym">Wasp</name>
    <dbReference type="NCBI Taxonomy" id="30213"/>
    <lineage>
        <taxon>Eukaryota</taxon>
        <taxon>Metazoa</taxon>
        <taxon>Ecdysozoa</taxon>
        <taxon>Arthropoda</taxon>
        <taxon>Hexapoda</taxon>
        <taxon>Insecta</taxon>
        <taxon>Pterygota</taxon>
        <taxon>Neoptera</taxon>
        <taxon>Endopterygota</taxon>
        <taxon>Hymenoptera</taxon>
        <taxon>Apocrita</taxon>
        <taxon>Aculeata</taxon>
        <taxon>Vespoidea</taxon>
        <taxon>Vespidae</taxon>
        <taxon>Vespinae</taxon>
        <taxon>Vespula</taxon>
    </lineage>
</organism>
<accession>A0A834MYR0</accession>
<evidence type="ECO:0000313" key="1">
    <source>
        <dbReference type="EMBL" id="KAF7389465.1"/>
    </source>
</evidence>
<protein>
    <submittedName>
        <fullName evidence="1">Uncharacterized protein</fullName>
    </submittedName>
</protein>
<dbReference type="Proteomes" id="UP000600918">
    <property type="component" value="Unassembled WGS sequence"/>
</dbReference>
<dbReference type="AlphaFoldDB" id="A0A834MYR0"/>
<dbReference type="EMBL" id="JACSDY010000024">
    <property type="protein sequence ID" value="KAF7389465.1"/>
    <property type="molecule type" value="Genomic_DNA"/>
</dbReference>
<name>A0A834MYR0_VESPE</name>
<gene>
    <name evidence="1" type="ORF">H0235_017949</name>
</gene>
<proteinExistence type="predicted"/>
<comment type="caution">
    <text evidence="1">The sequence shown here is derived from an EMBL/GenBank/DDBJ whole genome shotgun (WGS) entry which is preliminary data.</text>
</comment>